<proteinExistence type="predicted"/>
<gene>
    <name evidence="1" type="ORF">F2P81_002189</name>
</gene>
<dbReference type="GO" id="GO:0005829">
    <property type="term" value="C:cytosol"/>
    <property type="evidence" value="ECO:0007669"/>
    <property type="project" value="TreeGrafter"/>
</dbReference>
<evidence type="ECO:0000313" key="2">
    <source>
        <dbReference type="Proteomes" id="UP000438429"/>
    </source>
</evidence>
<dbReference type="EMBL" id="VEVO01000002">
    <property type="protein sequence ID" value="KAF0045660.1"/>
    <property type="molecule type" value="Genomic_DNA"/>
</dbReference>
<organism evidence="1 2">
    <name type="scientific">Scophthalmus maximus</name>
    <name type="common">Turbot</name>
    <name type="synonym">Psetta maxima</name>
    <dbReference type="NCBI Taxonomy" id="52904"/>
    <lineage>
        <taxon>Eukaryota</taxon>
        <taxon>Metazoa</taxon>
        <taxon>Chordata</taxon>
        <taxon>Craniata</taxon>
        <taxon>Vertebrata</taxon>
        <taxon>Euteleostomi</taxon>
        <taxon>Actinopterygii</taxon>
        <taxon>Neopterygii</taxon>
        <taxon>Teleostei</taxon>
        <taxon>Neoteleostei</taxon>
        <taxon>Acanthomorphata</taxon>
        <taxon>Carangaria</taxon>
        <taxon>Pleuronectiformes</taxon>
        <taxon>Pleuronectoidei</taxon>
        <taxon>Scophthalmidae</taxon>
        <taxon>Scophthalmus</taxon>
    </lineage>
</organism>
<reference evidence="1 2" key="1">
    <citation type="submission" date="2019-06" db="EMBL/GenBank/DDBJ databases">
        <title>Draft genomes of female and male turbot (Scophthalmus maximus).</title>
        <authorList>
            <person name="Xu H."/>
            <person name="Xu X.-W."/>
            <person name="Shao C."/>
            <person name="Chen S."/>
        </authorList>
    </citation>
    <scope>NUCLEOTIDE SEQUENCE [LARGE SCALE GENOMIC DNA]</scope>
    <source>
        <strain evidence="1">Ysfricsl-2016a</strain>
        <tissue evidence="1">Blood</tissue>
    </source>
</reference>
<evidence type="ECO:0000313" key="1">
    <source>
        <dbReference type="EMBL" id="KAF0045660.1"/>
    </source>
</evidence>
<accession>A0A6A4TQ15</accession>
<dbReference type="PANTHER" id="PTHR15434">
    <property type="entry name" value="HEAT SHOCK FACTOR 2-BINDING PROTEIN"/>
    <property type="match status" value="1"/>
</dbReference>
<dbReference type="PANTHER" id="PTHR15434:SF2">
    <property type="entry name" value="HEAT SHOCK FACTOR 2-BINDING PROTEIN"/>
    <property type="match status" value="1"/>
</dbReference>
<comment type="caution">
    <text evidence="1">The sequence shown here is derived from an EMBL/GenBank/DDBJ whole genome shotgun (WGS) entry which is preliminary data.</text>
</comment>
<dbReference type="AlphaFoldDB" id="A0A6A4TQ15"/>
<dbReference type="InterPro" id="IPR039584">
    <property type="entry name" value="HSF2BP"/>
</dbReference>
<protein>
    <submittedName>
        <fullName evidence="1">Uncharacterized protein</fullName>
    </submittedName>
</protein>
<name>A0A6A4TQ15_SCOMX</name>
<sequence length="92" mass="10503">MSSSLGGRCPALGHGAKDDFVRVRRRDVERLTTEVMQLRDFLPRVLTGDLVEKLHKARTAQTAHVLLNTLMKLLEQMKSGVFPKLKVYVELW</sequence>
<dbReference type="Proteomes" id="UP000438429">
    <property type="component" value="Unassembled WGS sequence"/>
</dbReference>